<protein>
    <recommendedName>
        <fullName evidence="1">Helicase/UvrB N-terminal domain-containing protein</fullName>
    </recommendedName>
</protein>
<dbReference type="AlphaFoldDB" id="A0A0F9EDF2"/>
<evidence type="ECO:0000313" key="2">
    <source>
        <dbReference type="EMBL" id="KKL72113.1"/>
    </source>
</evidence>
<comment type="caution">
    <text evidence="2">The sequence shown here is derived from an EMBL/GenBank/DDBJ whole genome shotgun (WGS) entry which is preliminary data.</text>
</comment>
<reference evidence="2" key="1">
    <citation type="journal article" date="2015" name="Nature">
        <title>Complex archaea that bridge the gap between prokaryotes and eukaryotes.</title>
        <authorList>
            <person name="Spang A."/>
            <person name="Saw J.H."/>
            <person name="Jorgensen S.L."/>
            <person name="Zaremba-Niedzwiedzka K."/>
            <person name="Martijn J."/>
            <person name="Lind A.E."/>
            <person name="van Eijk R."/>
            <person name="Schleper C."/>
            <person name="Guy L."/>
            <person name="Ettema T.J."/>
        </authorList>
    </citation>
    <scope>NUCLEOTIDE SEQUENCE</scope>
</reference>
<feature type="domain" description="Helicase/UvrB N-terminal" evidence="1">
    <location>
        <begin position="18"/>
        <end position="79"/>
    </location>
</feature>
<dbReference type="EMBL" id="LAZR01025373">
    <property type="protein sequence ID" value="KKL72113.1"/>
    <property type="molecule type" value="Genomic_DNA"/>
</dbReference>
<organism evidence="2">
    <name type="scientific">marine sediment metagenome</name>
    <dbReference type="NCBI Taxonomy" id="412755"/>
    <lineage>
        <taxon>unclassified sequences</taxon>
        <taxon>metagenomes</taxon>
        <taxon>ecological metagenomes</taxon>
    </lineage>
</organism>
<dbReference type="GO" id="GO:0003677">
    <property type="term" value="F:DNA binding"/>
    <property type="evidence" value="ECO:0007669"/>
    <property type="project" value="InterPro"/>
</dbReference>
<name>A0A0F9EDF2_9ZZZZ</name>
<evidence type="ECO:0000259" key="1">
    <source>
        <dbReference type="Pfam" id="PF04851"/>
    </source>
</evidence>
<dbReference type="InterPro" id="IPR027417">
    <property type="entry name" value="P-loop_NTPase"/>
</dbReference>
<dbReference type="GO" id="GO:0016787">
    <property type="term" value="F:hydrolase activity"/>
    <property type="evidence" value="ECO:0007669"/>
    <property type="project" value="InterPro"/>
</dbReference>
<proteinExistence type="predicted"/>
<dbReference type="GO" id="GO:0005524">
    <property type="term" value="F:ATP binding"/>
    <property type="evidence" value="ECO:0007669"/>
    <property type="project" value="InterPro"/>
</dbReference>
<dbReference type="Gene3D" id="3.40.50.300">
    <property type="entry name" value="P-loop containing nucleotide triphosphate hydrolases"/>
    <property type="match status" value="1"/>
</dbReference>
<dbReference type="InterPro" id="IPR006935">
    <property type="entry name" value="Helicase/UvrB_N"/>
</dbReference>
<dbReference type="Pfam" id="PF04851">
    <property type="entry name" value="ResIII"/>
    <property type="match status" value="1"/>
</dbReference>
<sequence length="89" mass="10407">MNEIEVKNKIIEGYFPFKKFRPYQKRILYDIVNSLESDKDLIILEGPTGFGKSPVNIALGKYFKPSFYTTPQVKLVNQIARDFCPRNFQ</sequence>
<dbReference type="SUPFAM" id="SSF52540">
    <property type="entry name" value="P-loop containing nucleoside triphosphate hydrolases"/>
    <property type="match status" value="1"/>
</dbReference>
<gene>
    <name evidence="2" type="ORF">LCGC14_2088180</name>
</gene>
<accession>A0A0F9EDF2</accession>